<evidence type="ECO:0000256" key="4">
    <source>
        <dbReference type="ARBA" id="ARBA00022475"/>
    </source>
</evidence>
<dbReference type="NCBIfam" id="NF004812">
    <property type="entry name" value="PRK06161.1"/>
    <property type="match status" value="1"/>
</dbReference>
<name>A0A9X2WGY4_9GAMM</name>
<comment type="subcellular location">
    <subcellularLocation>
        <location evidence="1 8">Cell membrane</location>
        <topology evidence="1 8">Multi-pass membrane protein</topology>
    </subcellularLocation>
</comment>
<dbReference type="PANTHER" id="PTHR34702">
    <property type="entry name" value="NA(+)/H(+) ANTIPORTER SUBUNIT F1"/>
    <property type="match status" value="1"/>
</dbReference>
<sequence length="94" mass="10208">MLSLELLQGAVLLTSALVVIALILNVWRMLRGPDITDRILALDTLYINSIALIILLGLYNGSALYFEGALLIAMLGFVSTAALCKYLLRGDIVE</sequence>
<feature type="transmembrane region" description="Helical" evidence="9">
    <location>
        <begin position="65"/>
        <end position="88"/>
    </location>
</feature>
<evidence type="ECO:0000256" key="7">
    <source>
        <dbReference type="ARBA" id="ARBA00023136"/>
    </source>
</evidence>
<dbReference type="EMBL" id="JAOANI010000022">
    <property type="protein sequence ID" value="MCT7360165.1"/>
    <property type="molecule type" value="Genomic_DNA"/>
</dbReference>
<dbReference type="GO" id="GO:0015385">
    <property type="term" value="F:sodium:proton antiporter activity"/>
    <property type="evidence" value="ECO:0007669"/>
    <property type="project" value="TreeGrafter"/>
</dbReference>
<keyword evidence="5 9" id="KW-0812">Transmembrane</keyword>
<protein>
    <submittedName>
        <fullName evidence="10">K+/H+ antiporter subunit F</fullName>
    </submittedName>
</protein>
<evidence type="ECO:0000256" key="6">
    <source>
        <dbReference type="ARBA" id="ARBA00022989"/>
    </source>
</evidence>
<evidence type="ECO:0000256" key="5">
    <source>
        <dbReference type="ARBA" id="ARBA00022692"/>
    </source>
</evidence>
<evidence type="ECO:0000313" key="10">
    <source>
        <dbReference type="EMBL" id="MCT7360165.1"/>
    </source>
</evidence>
<keyword evidence="8" id="KW-0050">Antiport</keyword>
<evidence type="ECO:0000256" key="9">
    <source>
        <dbReference type="SAM" id="Phobius"/>
    </source>
</evidence>
<proteinExistence type="inferred from homology"/>
<keyword evidence="3 8" id="KW-0813">Transport</keyword>
<keyword evidence="7 8" id="KW-0472">Membrane</keyword>
<keyword evidence="8" id="KW-0406">Ion transport</keyword>
<evidence type="ECO:0000256" key="2">
    <source>
        <dbReference type="ARBA" id="ARBA00009212"/>
    </source>
</evidence>
<reference evidence="10" key="1">
    <citation type="journal article" date="2022" name="Front. Microbiol.">
        <title>Genome-based taxonomic rearrangement of Oceanobacter-related bacteria including the description of Thalassolituus hydrocarbonoclasticus sp. nov. and Thalassolituus pacificus sp. nov. and emended description of the genus Thalassolituus.</title>
        <authorList>
            <person name="Dong C."/>
            <person name="Wei L."/>
            <person name="Wang J."/>
            <person name="Lai Q."/>
            <person name="Huang Z."/>
            <person name="Shao Z."/>
        </authorList>
    </citation>
    <scope>NUCLEOTIDE SEQUENCE</scope>
    <source>
        <strain evidence="10">59MF3M-4</strain>
    </source>
</reference>
<dbReference type="Pfam" id="PF04066">
    <property type="entry name" value="MrpF_PhaF"/>
    <property type="match status" value="1"/>
</dbReference>
<keyword evidence="11" id="KW-1185">Reference proteome</keyword>
<evidence type="ECO:0000256" key="3">
    <source>
        <dbReference type="ARBA" id="ARBA00022448"/>
    </source>
</evidence>
<dbReference type="AlphaFoldDB" id="A0A9X2WGY4"/>
<reference evidence="10" key="2">
    <citation type="submission" date="2022-08" db="EMBL/GenBank/DDBJ databases">
        <authorList>
            <person name="Dong C."/>
        </authorList>
    </citation>
    <scope>NUCLEOTIDE SEQUENCE</scope>
    <source>
        <strain evidence="10">59MF3M-4</strain>
    </source>
</reference>
<dbReference type="PANTHER" id="PTHR34702:SF1">
    <property type="entry name" value="NA(+)_H(+) ANTIPORTER SUBUNIT F"/>
    <property type="match status" value="1"/>
</dbReference>
<feature type="transmembrane region" description="Helical" evidence="9">
    <location>
        <begin position="6"/>
        <end position="27"/>
    </location>
</feature>
<dbReference type="InterPro" id="IPR007208">
    <property type="entry name" value="MrpF/PhaF-like"/>
</dbReference>
<evidence type="ECO:0000313" key="11">
    <source>
        <dbReference type="Proteomes" id="UP001147830"/>
    </source>
</evidence>
<evidence type="ECO:0000256" key="8">
    <source>
        <dbReference type="PIRNR" id="PIRNR028784"/>
    </source>
</evidence>
<dbReference type="PIRSF" id="PIRSF028784">
    <property type="entry name" value="MrpF"/>
    <property type="match status" value="1"/>
</dbReference>
<keyword evidence="4 8" id="KW-1003">Cell membrane</keyword>
<keyword evidence="6 9" id="KW-1133">Transmembrane helix</keyword>
<accession>A0A9X2WGY4</accession>
<feature type="transmembrane region" description="Helical" evidence="9">
    <location>
        <begin position="39"/>
        <end position="59"/>
    </location>
</feature>
<gene>
    <name evidence="10" type="ORF">NYR02_14175</name>
</gene>
<organism evidence="10 11">
    <name type="scientific">Thalassolituus pacificus</name>
    <dbReference type="NCBI Taxonomy" id="2975440"/>
    <lineage>
        <taxon>Bacteria</taxon>
        <taxon>Pseudomonadati</taxon>
        <taxon>Pseudomonadota</taxon>
        <taxon>Gammaproteobacteria</taxon>
        <taxon>Oceanospirillales</taxon>
        <taxon>Oceanospirillaceae</taxon>
        <taxon>Thalassolituus</taxon>
    </lineage>
</organism>
<dbReference type="RefSeq" id="WP_260977008.1">
    <property type="nucleotide sequence ID" value="NZ_JAOANI010000022.1"/>
</dbReference>
<comment type="caution">
    <text evidence="10">The sequence shown here is derived from an EMBL/GenBank/DDBJ whole genome shotgun (WGS) entry which is preliminary data.</text>
</comment>
<comment type="similarity">
    <text evidence="2 8">Belongs to the CPA3 antiporters (TC 2.A.63) subunit F family.</text>
</comment>
<dbReference type="GO" id="GO:0005886">
    <property type="term" value="C:plasma membrane"/>
    <property type="evidence" value="ECO:0007669"/>
    <property type="project" value="UniProtKB-SubCell"/>
</dbReference>
<dbReference type="Proteomes" id="UP001147830">
    <property type="component" value="Unassembled WGS sequence"/>
</dbReference>
<evidence type="ECO:0000256" key="1">
    <source>
        <dbReference type="ARBA" id="ARBA00004651"/>
    </source>
</evidence>